<keyword evidence="2" id="KW-0240">DNA-directed RNA polymerase</keyword>
<dbReference type="InterPro" id="IPR045867">
    <property type="entry name" value="DNA-dir_RpoC_beta_prime"/>
</dbReference>
<accession>A0A6C0HIX0</accession>
<feature type="domain" description="RNA polymerase N-terminal" evidence="6">
    <location>
        <begin position="220"/>
        <end position="492"/>
    </location>
</feature>
<organism evidence="7">
    <name type="scientific">viral metagenome</name>
    <dbReference type="NCBI Taxonomy" id="1070528"/>
    <lineage>
        <taxon>unclassified sequences</taxon>
        <taxon>metagenomes</taxon>
        <taxon>organismal metagenomes</taxon>
    </lineage>
</organism>
<keyword evidence="5" id="KW-0804">Transcription</keyword>
<dbReference type="InterPro" id="IPR007080">
    <property type="entry name" value="RNA_pol_Rpb1_1"/>
</dbReference>
<dbReference type="Gene3D" id="2.40.40.20">
    <property type="match status" value="1"/>
</dbReference>
<evidence type="ECO:0000256" key="4">
    <source>
        <dbReference type="ARBA" id="ARBA00022695"/>
    </source>
</evidence>
<name>A0A6C0HIX0_9ZZZZ</name>
<evidence type="ECO:0000256" key="2">
    <source>
        <dbReference type="ARBA" id="ARBA00022478"/>
    </source>
</evidence>
<keyword evidence="3" id="KW-0808">Transferase</keyword>
<dbReference type="GO" id="GO:0006351">
    <property type="term" value="P:DNA-templated transcription"/>
    <property type="evidence" value="ECO:0007669"/>
    <property type="project" value="InterPro"/>
</dbReference>
<dbReference type="Pfam" id="PF00623">
    <property type="entry name" value="RNA_pol_Rpb1_2"/>
    <property type="match status" value="1"/>
</dbReference>
<dbReference type="EC" id="2.7.7.6" evidence="1"/>
<dbReference type="AlphaFoldDB" id="A0A6C0HIX0"/>
<evidence type="ECO:0000259" key="6">
    <source>
        <dbReference type="SMART" id="SM00663"/>
    </source>
</evidence>
<dbReference type="Pfam" id="PF04997">
    <property type="entry name" value="RNA_pol_Rpb1_1"/>
    <property type="match status" value="1"/>
</dbReference>
<evidence type="ECO:0000256" key="1">
    <source>
        <dbReference type="ARBA" id="ARBA00012418"/>
    </source>
</evidence>
<reference evidence="7" key="1">
    <citation type="journal article" date="2020" name="Nature">
        <title>Giant virus diversity and host interactions through global metagenomics.</title>
        <authorList>
            <person name="Schulz F."/>
            <person name="Roux S."/>
            <person name="Paez-Espino D."/>
            <person name="Jungbluth S."/>
            <person name="Walsh D.A."/>
            <person name="Denef V.J."/>
            <person name="McMahon K.D."/>
            <person name="Konstantinidis K.T."/>
            <person name="Eloe-Fadrosh E.A."/>
            <person name="Kyrpides N.C."/>
            <person name="Woyke T."/>
        </authorList>
    </citation>
    <scope>NUCLEOTIDE SEQUENCE</scope>
    <source>
        <strain evidence="7">GVMAG-M-3300023184-105</strain>
    </source>
</reference>
<dbReference type="InterPro" id="IPR044893">
    <property type="entry name" value="RNA_pol_Rpb1_clamp_domain"/>
</dbReference>
<evidence type="ECO:0000256" key="3">
    <source>
        <dbReference type="ARBA" id="ARBA00022679"/>
    </source>
</evidence>
<evidence type="ECO:0000256" key="5">
    <source>
        <dbReference type="ARBA" id="ARBA00023163"/>
    </source>
</evidence>
<proteinExistence type="predicted"/>
<dbReference type="SUPFAM" id="SSF64484">
    <property type="entry name" value="beta and beta-prime subunits of DNA dependent RNA-polymerase"/>
    <property type="match status" value="1"/>
</dbReference>
<keyword evidence="4" id="KW-0548">Nucleotidyltransferase</keyword>
<dbReference type="EMBL" id="MN739957">
    <property type="protein sequence ID" value="QHT79963.1"/>
    <property type="molecule type" value="Genomic_DNA"/>
</dbReference>
<dbReference type="InterPro" id="IPR000722">
    <property type="entry name" value="RNA_pol_asu"/>
</dbReference>
<dbReference type="PANTHER" id="PTHR19376:SF37">
    <property type="entry name" value="DNA-DIRECTED RNA POLYMERASE II SUBUNIT RPB1"/>
    <property type="match status" value="1"/>
</dbReference>
<dbReference type="SMART" id="SM00663">
    <property type="entry name" value="RPOLA_N"/>
    <property type="match status" value="1"/>
</dbReference>
<dbReference type="InterPro" id="IPR006592">
    <property type="entry name" value="RNA_pol_N"/>
</dbReference>
<dbReference type="GO" id="GO:0003677">
    <property type="term" value="F:DNA binding"/>
    <property type="evidence" value="ECO:0007669"/>
    <property type="project" value="InterPro"/>
</dbReference>
<sequence length="492" mass="55188">MTTPQNQTMMQSTSRIIGVQFSMLSPEEIRKNSVAEITSRDTYNNNKPVIGGLFDPRMGVLENGLICPTDGLTYIDTPGYFGHIEMARPVIFIQHLKEIMKICGCICFKCSKLRIDKSQHRHIENRPASERWEYVSKLATKVKRCGEQTDDGCGCKQPDKIKLEGMATIYAVWEKMDAGEDGDKKVSIKLTPEIILKLFKRISDEDVHFMGFNPLWSRPEWMICQVLPVPPPAVRPSVKHDAQQRSEDDLTHIYSNIIKTNTDLMNKINDNATPSVIEGLTTVLQYYVAMIVNNKVKGAVPMAQRSGRPLQCIMGRLNSKNGRIRGNLMGKRVDFSARSVITGDPNLSIRQLGVPKKIATNITKPVTVNDLNRSFLLQLVKNGPDVYPGAKTLERQNGVKISLRNVDRNNITLHNGDIVHRHMMDGDAVLFNRQPSLHRMSMMCHIVRVMEKGDTFRMNVGCTKPYNADGPSIKVLSTSATGSVKNVLLPSK</sequence>
<dbReference type="Gene3D" id="3.30.1490.180">
    <property type="entry name" value="RNA polymerase ii"/>
    <property type="match status" value="1"/>
</dbReference>
<dbReference type="GO" id="GO:0003899">
    <property type="term" value="F:DNA-directed RNA polymerase activity"/>
    <property type="evidence" value="ECO:0007669"/>
    <property type="project" value="UniProtKB-EC"/>
</dbReference>
<dbReference type="GO" id="GO:0005665">
    <property type="term" value="C:RNA polymerase II, core complex"/>
    <property type="evidence" value="ECO:0007669"/>
    <property type="project" value="TreeGrafter"/>
</dbReference>
<evidence type="ECO:0000313" key="7">
    <source>
        <dbReference type="EMBL" id="QHT79963.1"/>
    </source>
</evidence>
<dbReference type="Gene3D" id="4.10.860.120">
    <property type="entry name" value="RNA polymerase II, clamp domain"/>
    <property type="match status" value="1"/>
</dbReference>
<protein>
    <recommendedName>
        <fullName evidence="1">DNA-directed RNA polymerase</fullName>
        <ecNumber evidence="1">2.7.7.6</ecNumber>
    </recommendedName>
</protein>
<dbReference type="PANTHER" id="PTHR19376">
    <property type="entry name" value="DNA-DIRECTED RNA POLYMERASE"/>
    <property type="match status" value="1"/>
</dbReference>